<reference evidence="2 3" key="1">
    <citation type="journal article" date="2012" name="Science">
        <title>The Paleozoic origin of enzymatic lignin decomposition reconstructed from 31 fungal genomes.</title>
        <authorList>
            <person name="Floudas D."/>
            <person name="Binder M."/>
            <person name="Riley R."/>
            <person name="Barry K."/>
            <person name="Blanchette R.A."/>
            <person name="Henrissat B."/>
            <person name="Martinez A.T."/>
            <person name="Otillar R."/>
            <person name="Spatafora J.W."/>
            <person name="Yadav J.S."/>
            <person name="Aerts A."/>
            <person name="Benoit I."/>
            <person name="Boyd A."/>
            <person name="Carlson A."/>
            <person name="Copeland A."/>
            <person name="Coutinho P.M."/>
            <person name="de Vries R.P."/>
            <person name="Ferreira P."/>
            <person name="Findley K."/>
            <person name="Foster B."/>
            <person name="Gaskell J."/>
            <person name="Glotzer D."/>
            <person name="Gorecki P."/>
            <person name="Heitman J."/>
            <person name="Hesse C."/>
            <person name="Hori C."/>
            <person name="Igarashi K."/>
            <person name="Jurgens J.A."/>
            <person name="Kallen N."/>
            <person name="Kersten P."/>
            <person name="Kohler A."/>
            <person name="Kuees U."/>
            <person name="Kumar T.K.A."/>
            <person name="Kuo A."/>
            <person name="LaButti K."/>
            <person name="Larrondo L.F."/>
            <person name="Lindquist E."/>
            <person name="Ling A."/>
            <person name="Lombard V."/>
            <person name="Lucas S."/>
            <person name="Lundell T."/>
            <person name="Martin R."/>
            <person name="McLaughlin D.J."/>
            <person name="Morgenstern I."/>
            <person name="Morin E."/>
            <person name="Murat C."/>
            <person name="Nagy L.G."/>
            <person name="Nolan M."/>
            <person name="Ohm R.A."/>
            <person name="Patyshakuliyeva A."/>
            <person name="Rokas A."/>
            <person name="Ruiz-Duenas F.J."/>
            <person name="Sabat G."/>
            <person name="Salamov A."/>
            <person name="Samejima M."/>
            <person name="Schmutz J."/>
            <person name="Slot J.C."/>
            <person name="St John F."/>
            <person name="Stenlid J."/>
            <person name="Sun H."/>
            <person name="Sun S."/>
            <person name="Syed K."/>
            <person name="Tsang A."/>
            <person name="Wiebenga A."/>
            <person name="Young D."/>
            <person name="Pisabarro A."/>
            <person name="Eastwood D.C."/>
            <person name="Martin F."/>
            <person name="Cullen D."/>
            <person name="Grigoriev I.V."/>
            <person name="Hibbett D.S."/>
        </authorList>
    </citation>
    <scope>NUCLEOTIDE SEQUENCE</scope>
    <source>
        <strain evidence="3">FP-58527</strain>
    </source>
</reference>
<evidence type="ECO:0000313" key="3">
    <source>
        <dbReference type="Proteomes" id="UP000015241"/>
    </source>
</evidence>
<feature type="compositionally biased region" description="Basic and acidic residues" evidence="1">
    <location>
        <begin position="567"/>
        <end position="579"/>
    </location>
</feature>
<dbReference type="eggNOG" id="ENOG502SWI7">
    <property type="taxonomic scope" value="Eukaryota"/>
</dbReference>
<proteinExistence type="predicted"/>
<gene>
    <name evidence="2" type="ORF">FOMPIDRAFT_1050877</name>
</gene>
<dbReference type="OrthoDB" id="3178019at2759"/>
<feature type="compositionally biased region" description="Acidic residues" evidence="1">
    <location>
        <begin position="580"/>
        <end position="589"/>
    </location>
</feature>
<evidence type="ECO:0000313" key="2">
    <source>
        <dbReference type="EMBL" id="EPS99125.1"/>
    </source>
</evidence>
<sequence length="702" mass="74649">MQLTFSPALGENAPLVVRLARPDVVLDVLFKATFDSSASYEHAKSHGVRVEMWTDLPVEGRGPGKWGAVPFTFGPSQNGAPGEHRKVVSLPSPVDEGVVDDERRTVRAKVALRLGDLTANQRFSFTYRLVHASGDIRWLGAFGHDGTLVVKAAPLPAALGIELDEGWQTQEDGVATFTGGSSQRQEVGRILDSSAWHVWALGRDSWPMFSRASDMKPCSAMVLTSRSPGATLVQQSPVVLTASSGASISVETDGRVVYFSNNDAVDLALRVMDDTRFVALSDCDVQIRLLGSGLNLASARIVACHAPGAALPLSILVLPSENGRVSHYVPLDVHALAPALPDSAFRSFVVTTSNKEDFWVSSEDDQTTVRVGAFGGVAFVAPLYDLVTPEAGSEHSWQVAVLQPHTDAKVTTVEELVEVGPQRLLPTPPPSPPITMRVAQRPPSLALPSFTQAWGVPGSAHSSASSTAVSTPVAESTSALPKSTTHVRPPTPYPINHPRAKADELAAMRVHNINPLSSYVAMLLAISAWIWRVIFQRFGLIWLGAADVQVSETGAESDDCASTLHSLEHDAPDTQRMNDDGEGAGEDTLSDGAITPRPPTPVAAGGSIASPVAQPEPTVALPGTQTIKSRSALQVHVPGQSGKIDILVHAPEPTLLVADHLQFVLNGKVLPEHQSCATQHGNQLVRLDVPTDNVNTLTVALV</sequence>
<protein>
    <submittedName>
        <fullName evidence="2">Uncharacterized protein</fullName>
    </submittedName>
</protein>
<organism evidence="2 3">
    <name type="scientific">Fomitopsis schrenkii</name>
    <name type="common">Brown rot fungus</name>
    <dbReference type="NCBI Taxonomy" id="2126942"/>
    <lineage>
        <taxon>Eukaryota</taxon>
        <taxon>Fungi</taxon>
        <taxon>Dikarya</taxon>
        <taxon>Basidiomycota</taxon>
        <taxon>Agaricomycotina</taxon>
        <taxon>Agaricomycetes</taxon>
        <taxon>Polyporales</taxon>
        <taxon>Fomitopsis</taxon>
    </lineage>
</organism>
<name>S8FBY7_FOMSC</name>
<accession>S8FBY7</accession>
<dbReference type="EMBL" id="KE504159">
    <property type="protein sequence ID" value="EPS99125.1"/>
    <property type="molecule type" value="Genomic_DNA"/>
</dbReference>
<feature type="region of interest" description="Disordered" evidence="1">
    <location>
        <begin position="567"/>
        <end position="613"/>
    </location>
</feature>
<evidence type="ECO:0000256" key="1">
    <source>
        <dbReference type="SAM" id="MobiDB-lite"/>
    </source>
</evidence>
<dbReference type="Proteomes" id="UP000015241">
    <property type="component" value="Unassembled WGS sequence"/>
</dbReference>
<feature type="region of interest" description="Disordered" evidence="1">
    <location>
        <begin position="461"/>
        <end position="495"/>
    </location>
</feature>
<feature type="compositionally biased region" description="Low complexity" evidence="1">
    <location>
        <begin position="461"/>
        <end position="479"/>
    </location>
</feature>
<dbReference type="AlphaFoldDB" id="S8FBY7"/>
<dbReference type="InParanoid" id="S8FBY7"/>
<keyword evidence="3" id="KW-1185">Reference proteome</keyword>
<dbReference type="HOGENOM" id="CLU_392797_0_0_1"/>